<name>A0A0C3D002_HEBCY</name>
<dbReference type="Gene3D" id="3.40.50.1110">
    <property type="entry name" value="SGNH hydrolase"/>
    <property type="match status" value="1"/>
</dbReference>
<keyword evidence="3" id="KW-1185">Reference proteome</keyword>
<organism evidence="2 3">
    <name type="scientific">Hebeloma cylindrosporum</name>
    <dbReference type="NCBI Taxonomy" id="76867"/>
    <lineage>
        <taxon>Eukaryota</taxon>
        <taxon>Fungi</taxon>
        <taxon>Dikarya</taxon>
        <taxon>Basidiomycota</taxon>
        <taxon>Agaricomycotina</taxon>
        <taxon>Agaricomycetes</taxon>
        <taxon>Agaricomycetidae</taxon>
        <taxon>Agaricales</taxon>
        <taxon>Agaricineae</taxon>
        <taxon>Hymenogastraceae</taxon>
        <taxon>Hebeloma</taxon>
    </lineage>
</organism>
<evidence type="ECO:0000313" key="2">
    <source>
        <dbReference type="EMBL" id="KIM49456.1"/>
    </source>
</evidence>
<dbReference type="STRING" id="686832.A0A0C3D002"/>
<dbReference type="Proteomes" id="UP000053424">
    <property type="component" value="Unassembled WGS sequence"/>
</dbReference>
<dbReference type="EMBL" id="KN831768">
    <property type="protein sequence ID" value="KIM49456.1"/>
    <property type="molecule type" value="Genomic_DNA"/>
</dbReference>
<dbReference type="HOGENOM" id="CLU_051989_0_2_1"/>
<feature type="domain" description="SGNH hydrolase-type esterase" evidence="1">
    <location>
        <begin position="11"/>
        <end position="211"/>
    </location>
</feature>
<evidence type="ECO:0000259" key="1">
    <source>
        <dbReference type="Pfam" id="PF13472"/>
    </source>
</evidence>
<proteinExistence type="predicted"/>
<dbReference type="AlphaFoldDB" id="A0A0C3D002"/>
<evidence type="ECO:0000313" key="3">
    <source>
        <dbReference type="Proteomes" id="UP000053424"/>
    </source>
</evidence>
<dbReference type="InterPro" id="IPR013830">
    <property type="entry name" value="SGNH_hydro"/>
</dbReference>
<reference evidence="3" key="2">
    <citation type="submission" date="2015-01" db="EMBL/GenBank/DDBJ databases">
        <title>Evolutionary Origins and Diversification of the Mycorrhizal Mutualists.</title>
        <authorList>
            <consortium name="DOE Joint Genome Institute"/>
            <consortium name="Mycorrhizal Genomics Consortium"/>
            <person name="Kohler A."/>
            <person name="Kuo A."/>
            <person name="Nagy L.G."/>
            <person name="Floudas D."/>
            <person name="Copeland A."/>
            <person name="Barry K.W."/>
            <person name="Cichocki N."/>
            <person name="Veneault-Fourrey C."/>
            <person name="LaButti K."/>
            <person name="Lindquist E.A."/>
            <person name="Lipzen A."/>
            <person name="Lundell T."/>
            <person name="Morin E."/>
            <person name="Murat C."/>
            <person name="Riley R."/>
            <person name="Ohm R."/>
            <person name="Sun H."/>
            <person name="Tunlid A."/>
            <person name="Henrissat B."/>
            <person name="Grigoriev I.V."/>
            <person name="Hibbett D.S."/>
            <person name="Martin F."/>
        </authorList>
    </citation>
    <scope>NUCLEOTIDE SEQUENCE [LARGE SCALE GENOMIC DNA]</scope>
    <source>
        <strain evidence="3">h7</strain>
    </source>
</reference>
<dbReference type="PANTHER" id="PTHR14209">
    <property type="entry name" value="ISOAMYL ACETATE-HYDROLYZING ESTERASE 1"/>
    <property type="match status" value="1"/>
</dbReference>
<dbReference type="Pfam" id="PF13472">
    <property type="entry name" value="Lipase_GDSL_2"/>
    <property type="match status" value="1"/>
</dbReference>
<dbReference type="SUPFAM" id="SSF52266">
    <property type="entry name" value="SGNH hydrolase"/>
    <property type="match status" value="1"/>
</dbReference>
<dbReference type="InterPro" id="IPR045136">
    <property type="entry name" value="Iah1-like"/>
</dbReference>
<dbReference type="CDD" id="cd01838">
    <property type="entry name" value="Isoamyl_acetate_hydrolase_like"/>
    <property type="match status" value="1"/>
</dbReference>
<reference evidence="2 3" key="1">
    <citation type="submission" date="2014-04" db="EMBL/GenBank/DDBJ databases">
        <authorList>
            <consortium name="DOE Joint Genome Institute"/>
            <person name="Kuo A."/>
            <person name="Gay G."/>
            <person name="Dore J."/>
            <person name="Kohler A."/>
            <person name="Nagy L.G."/>
            <person name="Floudas D."/>
            <person name="Copeland A."/>
            <person name="Barry K.W."/>
            <person name="Cichocki N."/>
            <person name="Veneault-Fourrey C."/>
            <person name="LaButti K."/>
            <person name="Lindquist E.A."/>
            <person name="Lipzen A."/>
            <person name="Lundell T."/>
            <person name="Morin E."/>
            <person name="Murat C."/>
            <person name="Sun H."/>
            <person name="Tunlid A."/>
            <person name="Henrissat B."/>
            <person name="Grigoriev I.V."/>
            <person name="Hibbett D.S."/>
            <person name="Martin F."/>
            <person name="Nordberg H.P."/>
            <person name="Cantor M.N."/>
            <person name="Hua S.X."/>
        </authorList>
    </citation>
    <scope>NUCLEOTIDE SEQUENCE [LARGE SCALE GENOMIC DNA]</scope>
    <source>
        <strain evidence="3">h7</strain>
    </source>
</reference>
<protein>
    <recommendedName>
        <fullName evidence="1">SGNH hydrolase-type esterase domain-containing protein</fullName>
    </recommendedName>
</protein>
<dbReference type="PANTHER" id="PTHR14209:SF19">
    <property type="entry name" value="ISOAMYL ACETATE-HYDROLYZING ESTERASE 1 HOMOLOG"/>
    <property type="match status" value="1"/>
</dbReference>
<accession>A0A0C3D002</accession>
<sequence>MAAHVQDVFMLFGDSITQEGWEPGHNAFGQRLTHVYARKLDVLNRGFSGYNTDWGIPVFEQCIAKTSDPSAPKIRVLAIWFGANDACILPSPQHVPLARFVANLKQMVGMVKSPASPRYSPTTRIILISPPPVDTFVRRAELQARDPPIALDRGFEVTQGYAEAVRDVAKEEDVAFVDVWTAVWEATGKDERSLSKFLSDGLHLNEQGYQLVYQELIKTIATKYPDVHYDNLGPTFPPWAEIDWENPSNSLYTVRKAD</sequence>
<dbReference type="InterPro" id="IPR036514">
    <property type="entry name" value="SGNH_hydro_sf"/>
</dbReference>
<gene>
    <name evidence="2" type="ORF">M413DRAFT_438641</name>
</gene>
<dbReference type="OrthoDB" id="671439at2759"/>